<dbReference type="RefSeq" id="WP_073303600.1">
    <property type="nucleotide sequence ID" value="NZ_FRAW01000010.1"/>
</dbReference>
<name>A0A1M6TH82_9BACT</name>
<dbReference type="AlphaFoldDB" id="A0A1M6TH82"/>
<keyword evidence="2" id="KW-1185">Reference proteome</keyword>
<proteinExistence type="predicted"/>
<dbReference type="Proteomes" id="UP000184275">
    <property type="component" value="Unassembled WGS sequence"/>
</dbReference>
<gene>
    <name evidence="1" type="ORF">SAMN05720469_1103</name>
</gene>
<dbReference type="EMBL" id="FRAW01000010">
    <property type="protein sequence ID" value="SHK56355.1"/>
    <property type="molecule type" value="Genomic_DNA"/>
</dbReference>
<dbReference type="PROSITE" id="PS51257">
    <property type="entry name" value="PROKAR_LIPOPROTEIN"/>
    <property type="match status" value="1"/>
</dbReference>
<sequence length="452" mass="51768">MIRSRQKRAFFWILVFLAACAWVRARENVTVEEAFWAYDDGRIGLDELEELLFYVENGDVRGACEEWEALGGDPCRKTLAEKMEDWKWRGNLSYGLSLDSTGSVRNSHSRIAIGLLRFSLEMRFKSESGGDVHLEQFRLLYKDRRSFSVFGHIVASDVRSAVPLESRVGNVWSVGTRDAEAGTILLTDTSAGIRAAVGRAERLQFLAMGLFSAQGFRDAFFRVKMDAADVQLSYSSGWRTPLLYASARTPRNAPLRFRFRAYFHQNPDWSGVFRIPQMVKKNRFFIYLAGEYPLASWALRFSEKTSAPLDSGFARNVFEVSARRSNKAAGLEAGMKWTVAGDSAVPVVFLRSGIRLFEAESLFCEWRETLKMPIRERRYEIRPGIRVDVGENVSAIARLIIRGPRSLPVVLREETQMQILPKFYVKSLMELRAMRLRQLHLWRLGVEAHWSF</sequence>
<accession>A0A1M6TH82</accession>
<reference evidence="2" key="1">
    <citation type="submission" date="2016-11" db="EMBL/GenBank/DDBJ databases">
        <authorList>
            <person name="Varghese N."/>
            <person name="Submissions S."/>
        </authorList>
    </citation>
    <scope>NUCLEOTIDE SEQUENCE [LARGE SCALE GENOMIC DNA]</scope>
    <source>
        <strain evidence="2">UWOS</strain>
    </source>
</reference>
<evidence type="ECO:0008006" key="3">
    <source>
        <dbReference type="Google" id="ProtNLM"/>
    </source>
</evidence>
<protein>
    <recommendedName>
        <fullName evidence="3">Capsule assembly protein Wzi</fullName>
    </recommendedName>
</protein>
<evidence type="ECO:0000313" key="2">
    <source>
        <dbReference type="Proteomes" id="UP000184275"/>
    </source>
</evidence>
<organism evidence="1 2">
    <name type="scientific">Fibrobacter intestinalis</name>
    <dbReference type="NCBI Taxonomy" id="28122"/>
    <lineage>
        <taxon>Bacteria</taxon>
        <taxon>Pseudomonadati</taxon>
        <taxon>Fibrobacterota</taxon>
        <taxon>Fibrobacteria</taxon>
        <taxon>Fibrobacterales</taxon>
        <taxon>Fibrobacteraceae</taxon>
        <taxon>Fibrobacter</taxon>
    </lineage>
</organism>
<evidence type="ECO:0000313" key="1">
    <source>
        <dbReference type="EMBL" id="SHK56355.1"/>
    </source>
</evidence>